<name>A0A9Q3JFU7_9BASI</name>
<protein>
    <recommendedName>
        <fullName evidence="1">Reverse transcriptase Ty1/copia-type domain-containing protein</fullName>
    </recommendedName>
</protein>
<accession>A0A9Q3JFU7</accession>
<feature type="domain" description="Reverse transcriptase Ty1/copia-type" evidence="1">
    <location>
        <begin position="1"/>
        <end position="158"/>
    </location>
</feature>
<dbReference type="Pfam" id="PF07727">
    <property type="entry name" value="RVT_2"/>
    <property type="match status" value="1"/>
</dbReference>
<keyword evidence="3" id="KW-1185">Reference proteome</keyword>
<reference evidence="2" key="1">
    <citation type="submission" date="2021-03" db="EMBL/GenBank/DDBJ databases">
        <title>Draft genome sequence of rust myrtle Austropuccinia psidii MF-1, a brazilian biotype.</title>
        <authorList>
            <person name="Quecine M.C."/>
            <person name="Pachon D.M.R."/>
            <person name="Bonatelli M.L."/>
            <person name="Correr F.H."/>
            <person name="Franceschini L.M."/>
            <person name="Leite T.F."/>
            <person name="Margarido G.R.A."/>
            <person name="Almeida C.A."/>
            <person name="Ferrarezi J.A."/>
            <person name="Labate C.A."/>
        </authorList>
    </citation>
    <scope>NUCLEOTIDE SEQUENCE</scope>
    <source>
        <strain evidence="2">MF-1</strain>
    </source>
</reference>
<dbReference type="AlphaFoldDB" id="A0A9Q3JFU7"/>
<organism evidence="2 3">
    <name type="scientific">Austropuccinia psidii MF-1</name>
    <dbReference type="NCBI Taxonomy" id="1389203"/>
    <lineage>
        <taxon>Eukaryota</taxon>
        <taxon>Fungi</taxon>
        <taxon>Dikarya</taxon>
        <taxon>Basidiomycota</taxon>
        <taxon>Pucciniomycotina</taxon>
        <taxon>Pucciniomycetes</taxon>
        <taxon>Pucciniales</taxon>
        <taxon>Sphaerophragmiaceae</taxon>
        <taxon>Austropuccinia</taxon>
    </lineage>
</organism>
<dbReference type="EMBL" id="AVOT02070086">
    <property type="protein sequence ID" value="MBW0560830.1"/>
    <property type="molecule type" value="Genomic_DNA"/>
</dbReference>
<gene>
    <name evidence="2" type="ORF">O181_100545</name>
</gene>
<dbReference type="InterPro" id="IPR013103">
    <property type="entry name" value="RVT_2"/>
</dbReference>
<dbReference type="InterPro" id="IPR043502">
    <property type="entry name" value="DNA/RNA_pol_sf"/>
</dbReference>
<dbReference type="Proteomes" id="UP000765509">
    <property type="component" value="Unassembled WGS sequence"/>
</dbReference>
<evidence type="ECO:0000259" key="1">
    <source>
        <dbReference type="Pfam" id="PF07727"/>
    </source>
</evidence>
<comment type="caution">
    <text evidence="2">The sequence shown here is derived from an EMBL/GenBank/DDBJ whole genome shotgun (WGS) entry which is preliminary data.</text>
</comment>
<dbReference type="OrthoDB" id="1645289at2759"/>
<proteinExistence type="predicted"/>
<evidence type="ECO:0000313" key="3">
    <source>
        <dbReference type="Proteomes" id="UP000765509"/>
    </source>
</evidence>
<evidence type="ECO:0000313" key="2">
    <source>
        <dbReference type="EMBL" id="MBW0560830.1"/>
    </source>
</evidence>
<sequence>MDVQSAFLNAPLQDEILLEISQGVSANKETQVLQLNKSLYGLKQASFAWYKHLSNWLITSNFQFSIINPCVFWRKGKKAIWIYIHVDDLAIFGPDLNYFKKEIKREFDIKDLGKANLLLGIKINNFNDGFAPDQQHYIKELAEKYNIKDLVPSTTPLKPHLQLSKS</sequence>
<dbReference type="SUPFAM" id="SSF56672">
    <property type="entry name" value="DNA/RNA polymerases"/>
    <property type="match status" value="1"/>
</dbReference>